<evidence type="ECO:0000256" key="1">
    <source>
        <dbReference type="ARBA" id="ARBA00034736"/>
    </source>
</evidence>
<dbReference type="Proteomes" id="UP001162483">
    <property type="component" value="Unassembled WGS sequence"/>
</dbReference>
<comment type="caution">
    <text evidence="2">The sequence shown here is derived from an EMBL/GenBank/DDBJ whole genome shotgun (WGS) entry which is preliminary data.</text>
</comment>
<accession>A0ABN9DDL9</accession>
<proteinExistence type="inferred from homology"/>
<organism evidence="2 3">
    <name type="scientific">Staurois parvus</name>
    <dbReference type="NCBI Taxonomy" id="386267"/>
    <lineage>
        <taxon>Eukaryota</taxon>
        <taxon>Metazoa</taxon>
        <taxon>Chordata</taxon>
        <taxon>Craniata</taxon>
        <taxon>Vertebrata</taxon>
        <taxon>Euteleostomi</taxon>
        <taxon>Amphibia</taxon>
        <taxon>Batrachia</taxon>
        <taxon>Anura</taxon>
        <taxon>Neobatrachia</taxon>
        <taxon>Ranoidea</taxon>
        <taxon>Ranidae</taxon>
        <taxon>Staurois</taxon>
    </lineage>
</organism>
<evidence type="ECO:0000313" key="2">
    <source>
        <dbReference type="EMBL" id="CAI9569296.1"/>
    </source>
</evidence>
<keyword evidence="3" id="KW-1185">Reference proteome</keyword>
<dbReference type="EMBL" id="CATNWA010014229">
    <property type="protein sequence ID" value="CAI9569296.1"/>
    <property type="molecule type" value="Genomic_DNA"/>
</dbReference>
<dbReference type="SUPFAM" id="SSF48371">
    <property type="entry name" value="ARM repeat"/>
    <property type="match status" value="1"/>
</dbReference>
<protein>
    <recommendedName>
        <fullName evidence="4">TELO2-interacting protein 2</fullName>
    </recommendedName>
</protein>
<comment type="similarity">
    <text evidence="1">Belongs to the TTI2 family.</text>
</comment>
<gene>
    <name evidence="2" type="ORF">SPARVUS_LOCUS6901009</name>
</gene>
<name>A0ABN9DDL9_9NEOB</name>
<dbReference type="PANTHER" id="PTHR32226:SF2">
    <property type="entry name" value="TELO2-INTERACTING PROTEIN 2"/>
    <property type="match status" value="1"/>
</dbReference>
<dbReference type="InterPro" id="IPR018870">
    <property type="entry name" value="Tti2"/>
</dbReference>
<reference evidence="2" key="1">
    <citation type="submission" date="2023-05" db="EMBL/GenBank/DDBJ databases">
        <authorList>
            <person name="Stuckert A."/>
        </authorList>
    </citation>
    <scope>NUCLEOTIDE SEQUENCE</scope>
</reference>
<dbReference type="PANTHER" id="PTHR32226">
    <property type="entry name" value="TELO2-INTERACTING PROTEIN 2"/>
    <property type="match status" value="1"/>
</dbReference>
<dbReference type="InterPro" id="IPR016024">
    <property type="entry name" value="ARM-type_fold"/>
</dbReference>
<evidence type="ECO:0008006" key="4">
    <source>
        <dbReference type="Google" id="ProtNLM"/>
    </source>
</evidence>
<dbReference type="Pfam" id="PF10521">
    <property type="entry name" value="Tti2"/>
    <property type="match status" value="1"/>
</dbReference>
<evidence type="ECO:0000313" key="3">
    <source>
        <dbReference type="Proteomes" id="UP001162483"/>
    </source>
</evidence>
<sequence length="512" mass="56687">MEAATGHVLSQAMSELSSCLGRSIVIPRTPAGYAELFQAVVVWAAPGSDPVSQQKTSDRASAAARAVLCVLDALRATSRDNLTTAGAGSASLEKTGDQILNKEVQLQSGKGNVPELPVDVASKPDKGACSSSGSTLDSLGVGSVDLQRVLACVTAPLLLLCGAHIQEKPWTDSCSRSLAEQLLQTLLRMSDCDSVADLLKGPNRREPDYVIFREALGLLGLRLRKDTWELHPDAKLVFSWMLYQVPRPWLSDFLGRVMPPSLLFSDDYKPENKVLGVQCLHHIIKNVPAADLRQYNRAMVVYHALRNHLYTTEAEVIEVVLPCLMDLFPVLHKPPPAMGLFQKDGENPTDQVMQLILTHMEMEHKIALRRLYARNLPALQERLGVRVVRHMKRLLRVIVGYLEVYDGPEETVRLCILDTLQGTIKYAWPRIPPRIPLLVKALLKLMYDVSADPAQHSEPVREALLHSATECLVLLDCCSNGQVKTALEGVNTICKDHDMEKYINRVLQDAHQ</sequence>